<feature type="domain" description="DUF6531" evidence="3">
    <location>
        <begin position="295"/>
        <end position="367"/>
    </location>
</feature>
<feature type="domain" description="Teneurin-like YD-shell" evidence="4">
    <location>
        <begin position="675"/>
        <end position="844"/>
    </location>
</feature>
<feature type="compositionally biased region" description="Polar residues" evidence="2">
    <location>
        <begin position="145"/>
        <end position="154"/>
    </location>
</feature>
<dbReference type="Gene3D" id="2.180.10.10">
    <property type="entry name" value="RHS repeat-associated core"/>
    <property type="match status" value="5"/>
</dbReference>
<dbReference type="Pfam" id="PF05593">
    <property type="entry name" value="RHS_repeat"/>
    <property type="match status" value="6"/>
</dbReference>
<evidence type="ECO:0000313" key="5">
    <source>
        <dbReference type="EMBL" id="RRD51376.1"/>
    </source>
</evidence>
<dbReference type="InterPro" id="IPR045351">
    <property type="entry name" value="DUF6531"/>
</dbReference>
<dbReference type="OrthoDB" id="3712874at2"/>
<dbReference type="Proteomes" id="UP000280935">
    <property type="component" value="Unassembled WGS sequence"/>
</dbReference>
<comment type="caution">
    <text evidence="5">The sequence shown here is derived from an EMBL/GenBank/DDBJ whole genome shotgun (WGS) entry which is preliminary data.</text>
</comment>
<feature type="domain" description="Teneurin-like YD-shell" evidence="4">
    <location>
        <begin position="1091"/>
        <end position="1298"/>
    </location>
</feature>
<evidence type="ECO:0000256" key="1">
    <source>
        <dbReference type="ARBA" id="ARBA00022737"/>
    </source>
</evidence>
<gene>
    <name evidence="5" type="ORF">EII35_00385</name>
</gene>
<evidence type="ECO:0000259" key="4">
    <source>
        <dbReference type="Pfam" id="PF25023"/>
    </source>
</evidence>
<evidence type="ECO:0000256" key="2">
    <source>
        <dbReference type="SAM" id="MobiDB-lite"/>
    </source>
</evidence>
<dbReference type="NCBIfam" id="TIGR01643">
    <property type="entry name" value="YD_repeat_2x"/>
    <property type="match status" value="13"/>
</dbReference>
<dbReference type="PANTHER" id="PTHR32305:SF15">
    <property type="entry name" value="PROTEIN RHSA-RELATED"/>
    <property type="match status" value="1"/>
</dbReference>
<dbReference type="NCBIfam" id="TIGR03696">
    <property type="entry name" value="Rhs_assc_core"/>
    <property type="match status" value="1"/>
</dbReference>
<dbReference type="Pfam" id="PF20148">
    <property type="entry name" value="DUF6531"/>
    <property type="match status" value="1"/>
</dbReference>
<dbReference type="InterPro" id="IPR031325">
    <property type="entry name" value="RHS_repeat"/>
</dbReference>
<dbReference type="Pfam" id="PF25023">
    <property type="entry name" value="TEN_YD-shell"/>
    <property type="match status" value="2"/>
</dbReference>
<organism evidence="5 6">
    <name type="scientific">Arachnia propionica</name>
    <dbReference type="NCBI Taxonomy" id="1750"/>
    <lineage>
        <taxon>Bacteria</taxon>
        <taxon>Bacillati</taxon>
        <taxon>Actinomycetota</taxon>
        <taxon>Actinomycetes</taxon>
        <taxon>Propionibacteriales</taxon>
        <taxon>Propionibacteriaceae</taxon>
        <taxon>Arachnia</taxon>
    </lineage>
</organism>
<sequence length="1811" mass="195962">MGDYSLDDLNAGKDVVWDFEVSQDLASKLDAAATAVENQIAPRNARKNTHGTHFQGYYSELWAHNIETANRDATLLASRLRDVAQGVRDLEADAKAEQERINAAREWKRQRDARSDVEKFFETVDVLHLFHGEARPPRIEPIPQMNKTYPSPSQGERKPFVGNKNTGLSSALPDDLRSFTKEERAATDTIRDTPATLQGLVESFRASCQWGQLSCEPVLTGFSTYITSNDTDCTRTDIVAANFEAAGGSGVVSTVSNDAIAQSLAAHGISEQRPELTIPDVQAIGNPPTSGYANDPVNTATGNFVENEEDLRFEGATSLLGWARSYSSLSPKVGGHGPGWASFDGCGLRVADDGATWTMLDGREVFFPRLGDGFDRAEHENYWLSANDQGYTVANNTGAQWCFSGAGRPTSFTLTDGAAVEFSYDGDRLGRIRHIRGHELRVHWEADRIVKVEADDGRQVTYRYEDGRLVEATGPLGSRRYEWGDNGLIGAVIDADGVVEVRNTYDDKGRVVSQISPFGRVTRFAYLPGRVTVVSDTDGTRSNTWLADARGRLVGITDSDGNRSSMAYDQWGNQVLATDPEGRVTARAFDERGRLTTEQSPTGARTDLVYDELDRLTEIISVEDDVEVTRTSMSYRGEQQQPCEIIDGEGGHTRMVWDAGLLLEVTDPTGVTMQFGYDSRGDLISSTDADGNTTRIVRDASGRALEMIKPSGATTRFIHNEAGLLIARVDPDGARWSYEYSTGGRLTALVNPLGARTTMEYGTHGELSATIDPLGRRVTQEFDDLGNVSRVQLPDGATWEFCHDAMSRLRQTIDPTGGVWQRHYDQFGRLNETVDPTGVRAFQRHNMSAGEITVGDAHSSSTVKLDKWGREVATVLPDGSEVVTRYDRSGRPVEYVDAAGGSTLIERDPAGRPVRIRRPSGASLRYDYDRCGRVAGIRNELGFRTELDYDVDSQLVAELWPTGEKGWSRYDECGRLTARFSPGAGSFRWVYDLAGRVVETKDPKNGLRQFRYDEADQLVAAVAGNGGVTRYDHDANGRAVTVTDALGGVTRHTFDAMNRCTSTTDPLGATNQWTYDRAGRLINSVDADGHIVETAYDEAGLETSTTVDGALFSRISRDPATRRRTVEDFSDPARPVTHSMVFDPRGLLVQHDRGNHSTRWSYDADGFTTQIVAPNGAVTAYRRDSAGDVVAVEHPGLATAVLDRDEVGRVTRAAAGDLIHEWGYSGGFITSHSATGGGRHGTATMEYNDDGQLTSVTIDGTRTRYRYDDAAQMVEATTPTGVNTWTYDLAGRLVTEQVDGITWERTYNAAGQLLKAASGEATITYTYDHSGRRTTQKHSDGSRRDFEWTGLWRLATITDHHGDQVHRTTTVVDALGQLARVDNEQLFFDHVDGGPLQVGDDAIITAGPLTAHQSTGWLQPSWRPDRDTQPHNPYLPPIAQATLGAGIDLGPRGEIHIAGMEWLGARILDPNSRSFLSPDPLPPITGAAWAGNPYSYAGNNPVNLHDPSGLQPLTTEQLDAYRKANSPKWGTALAIVAGVGLAVVGGPAGIGAAIAIGAALGAGGNLIDQACTGYPIDWKQVGLSGVFGGLGGGIGAAAGGLIGPAASNALSRFGNSPIAQRLIQGAAGATAGGASGFITGGVASAVTGGSFWDGAWRGLRDGAVSGFAGGAMARPASPTPQPPTEFRGATAQIRTTTTATRNSRDIGLDPRPPAPLPLPRDISRSSTQNAWAQARVADLQARGATDVRVDQHQVNVNAERVGQNRPDLQYTWHGRRYYEEVDTNVSTRGPGHANRILANDPDGTVYLWTVD</sequence>
<evidence type="ECO:0000259" key="3">
    <source>
        <dbReference type="Pfam" id="PF20148"/>
    </source>
</evidence>
<proteinExistence type="predicted"/>
<dbReference type="Gene3D" id="3.90.930.1">
    <property type="match status" value="1"/>
</dbReference>
<dbReference type="InterPro" id="IPR006530">
    <property type="entry name" value="YD"/>
</dbReference>
<reference evidence="5 6" key="1">
    <citation type="submission" date="2018-11" db="EMBL/GenBank/DDBJ databases">
        <title>Genomes From Bacteria Associated with the Canine Oral Cavity: a Test Case for Automated Genome-Based Taxonomic Assignment.</title>
        <authorList>
            <person name="Coil D.A."/>
            <person name="Jospin G."/>
            <person name="Darling A.E."/>
            <person name="Wallis C."/>
            <person name="Davis I.J."/>
            <person name="Harris S."/>
            <person name="Eisen J.A."/>
            <person name="Holcombe L.J."/>
            <person name="O'Flynn C."/>
        </authorList>
    </citation>
    <scope>NUCLEOTIDE SEQUENCE [LARGE SCALE GENOMIC DNA]</scope>
    <source>
        <strain evidence="5 6">OH2822_COT-296</strain>
    </source>
</reference>
<dbReference type="CDD" id="cd12871">
    <property type="entry name" value="Bacuni_01323_like"/>
    <property type="match status" value="1"/>
</dbReference>
<protein>
    <submittedName>
        <fullName evidence="5">Type IV secretion protein Rhs</fullName>
    </submittedName>
</protein>
<dbReference type="InterPro" id="IPR022385">
    <property type="entry name" value="Rhs_assc_core"/>
</dbReference>
<evidence type="ECO:0000313" key="6">
    <source>
        <dbReference type="Proteomes" id="UP000280935"/>
    </source>
</evidence>
<name>A0A3P1WZ60_9ACTN</name>
<keyword evidence="1" id="KW-0677">Repeat</keyword>
<feature type="region of interest" description="Disordered" evidence="2">
    <location>
        <begin position="137"/>
        <end position="173"/>
    </location>
</feature>
<dbReference type="InterPro" id="IPR056823">
    <property type="entry name" value="TEN-like_YD-shell"/>
</dbReference>
<dbReference type="InterPro" id="IPR050708">
    <property type="entry name" value="T6SS_VgrG/RHS"/>
</dbReference>
<dbReference type="EMBL" id="RQYT01000001">
    <property type="protein sequence ID" value="RRD51376.1"/>
    <property type="molecule type" value="Genomic_DNA"/>
</dbReference>
<accession>A0A3P1WZ60</accession>
<feature type="region of interest" description="Disordered" evidence="2">
    <location>
        <begin position="1695"/>
        <end position="1714"/>
    </location>
</feature>
<dbReference type="PANTHER" id="PTHR32305">
    <property type="match status" value="1"/>
</dbReference>
<dbReference type="RefSeq" id="WP_125226478.1">
    <property type="nucleotide sequence ID" value="NZ_RQYT01000001.1"/>
</dbReference>